<name>A0A6C0CQ27_9ZZZZ</name>
<proteinExistence type="predicted"/>
<protein>
    <submittedName>
        <fullName evidence="1">Uncharacterized protein</fullName>
    </submittedName>
</protein>
<evidence type="ECO:0000313" key="1">
    <source>
        <dbReference type="EMBL" id="QHT06393.1"/>
    </source>
</evidence>
<reference evidence="1" key="1">
    <citation type="journal article" date="2020" name="Nature">
        <title>Giant virus diversity and host interactions through global metagenomics.</title>
        <authorList>
            <person name="Schulz F."/>
            <person name="Roux S."/>
            <person name="Paez-Espino D."/>
            <person name="Jungbluth S."/>
            <person name="Walsh D.A."/>
            <person name="Denef V.J."/>
            <person name="McMahon K.D."/>
            <person name="Konstantinidis K.T."/>
            <person name="Eloe-Fadrosh E.A."/>
            <person name="Kyrpides N.C."/>
            <person name="Woyke T."/>
        </authorList>
    </citation>
    <scope>NUCLEOTIDE SEQUENCE</scope>
    <source>
        <strain evidence="1">GVMAG-M-3300021425-30</strain>
    </source>
</reference>
<sequence length="321" mass="38216">MVSHFGPGIDGKIMTDLLPKVSELCAGRAFLPRDGNMSKEEHLLDRRIDITDDLYYPENYKIGVKATEELRKHDAIANPYLNAAARIITRFVRKVAAIRHEKTLRYMDYLKPREDGTYTGADEKFISSVRELDFNLAPHVELTHNQKNWCNSVWEKERRTVAMFDLLDHICCMQDVHVHLNTCRWSKRTWYLKTWGADEKPFCMSLNQAIRENKNPNDTAMRVERSYEEWEIDVASQVAQEVIWQCEDDNKSYWRYIEDNFDGSENQFLEWAEEYDTEPWGTPEQMEMFSSEKEYYEYLDDMMDEQDRALEDSKFRMDNDW</sequence>
<organism evidence="1">
    <name type="scientific">viral metagenome</name>
    <dbReference type="NCBI Taxonomy" id="1070528"/>
    <lineage>
        <taxon>unclassified sequences</taxon>
        <taxon>metagenomes</taxon>
        <taxon>organismal metagenomes</taxon>
    </lineage>
</organism>
<dbReference type="AlphaFoldDB" id="A0A6C0CQ27"/>
<dbReference type="EMBL" id="MN739468">
    <property type="protein sequence ID" value="QHT06393.1"/>
    <property type="molecule type" value="Genomic_DNA"/>
</dbReference>
<accession>A0A6C0CQ27</accession>